<comment type="subcellular location">
    <subcellularLocation>
        <location evidence="1">Cell membrane</location>
        <topology evidence="1">Peripheral membrane protein</topology>
    </subcellularLocation>
</comment>
<dbReference type="InterPro" id="IPR015856">
    <property type="entry name" value="ABC_transpr_CbiO/EcfA_su"/>
</dbReference>
<dbReference type="Gene3D" id="3.40.50.300">
    <property type="entry name" value="P-loop containing nucleotide triphosphate hydrolases"/>
    <property type="match status" value="1"/>
</dbReference>
<accession>A0ABT7UET4</accession>
<dbReference type="PANTHER" id="PTHR43553">
    <property type="entry name" value="HEAVY METAL TRANSPORTER"/>
    <property type="match status" value="1"/>
</dbReference>
<dbReference type="PANTHER" id="PTHR43553:SF24">
    <property type="entry name" value="ENERGY-COUPLING FACTOR TRANSPORTER ATP-BINDING PROTEIN ECFA1"/>
    <property type="match status" value="1"/>
</dbReference>
<evidence type="ECO:0000256" key="8">
    <source>
        <dbReference type="ARBA" id="ARBA00023136"/>
    </source>
</evidence>
<evidence type="ECO:0000256" key="1">
    <source>
        <dbReference type="ARBA" id="ARBA00004202"/>
    </source>
</evidence>
<dbReference type="Pfam" id="PF00005">
    <property type="entry name" value="ABC_tran"/>
    <property type="match status" value="1"/>
</dbReference>
<evidence type="ECO:0000256" key="5">
    <source>
        <dbReference type="ARBA" id="ARBA00022741"/>
    </source>
</evidence>
<gene>
    <name evidence="10" type="ORF">QUV96_07445</name>
</gene>
<dbReference type="NCBIfam" id="NF010167">
    <property type="entry name" value="PRK13648.1"/>
    <property type="match status" value="1"/>
</dbReference>
<sequence length="275" mass="30695">MKKIEVEHLTFSYDGEQDVLKDVSFQIEEGSYTTIVGHNGSGKSTIAKLLIGLMEAKSGTITVDGIKLTEKSVYDIRDKIGIVFQNPDNQFIGATVADDIAFGLENHQVPQEQMQRIIERFAQQVNMSKYLNSEPTKLSGGQKQRVAIASVLAIAPQILIFDESTSMLDPQGKAEINALIRQIHQASGMTIVSITHDIEEMANSDHVIVMSEGQVVMNGTPEMILKREQELVELQLDVPFTLKFIREMEQNGISLKDEIKMEKVVEELCRLRFGA</sequence>
<dbReference type="InterPro" id="IPR003439">
    <property type="entry name" value="ABC_transporter-like_ATP-bd"/>
</dbReference>
<evidence type="ECO:0000256" key="6">
    <source>
        <dbReference type="ARBA" id="ARBA00022840"/>
    </source>
</evidence>
<keyword evidence="7" id="KW-1278">Translocase</keyword>
<evidence type="ECO:0000259" key="9">
    <source>
        <dbReference type="PROSITE" id="PS50893"/>
    </source>
</evidence>
<keyword evidence="11" id="KW-1185">Reference proteome</keyword>
<dbReference type="InterPro" id="IPR050095">
    <property type="entry name" value="ECF_ABC_transporter_ATP-bd"/>
</dbReference>
<proteinExistence type="inferred from homology"/>
<evidence type="ECO:0000313" key="11">
    <source>
        <dbReference type="Proteomes" id="UP001529340"/>
    </source>
</evidence>
<dbReference type="NCBIfam" id="TIGR04520">
    <property type="entry name" value="ECF_ATPase_1"/>
    <property type="match status" value="1"/>
</dbReference>
<dbReference type="InterPro" id="IPR017871">
    <property type="entry name" value="ABC_transporter-like_CS"/>
</dbReference>
<organism evidence="10 11">
    <name type="scientific">Amedibacillus dolichus</name>
    <dbReference type="NCBI Taxonomy" id="31971"/>
    <lineage>
        <taxon>Bacteria</taxon>
        <taxon>Bacillati</taxon>
        <taxon>Bacillota</taxon>
        <taxon>Erysipelotrichia</taxon>
        <taxon>Erysipelotrichales</taxon>
        <taxon>Erysipelotrichaceae</taxon>
        <taxon>Amedibacillus</taxon>
    </lineage>
</organism>
<evidence type="ECO:0000256" key="3">
    <source>
        <dbReference type="ARBA" id="ARBA00022448"/>
    </source>
</evidence>
<dbReference type="InterPro" id="IPR027417">
    <property type="entry name" value="P-loop_NTPase"/>
</dbReference>
<evidence type="ECO:0000256" key="7">
    <source>
        <dbReference type="ARBA" id="ARBA00022967"/>
    </source>
</evidence>
<comment type="similarity">
    <text evidence="2">Belongs to the ABC transporter superfamily.</text>
</comment>
<keyword evidence="4" id="KW-1003">Cell membrane</keyword>
<reference evidence="11" key="2">
    <citation type="submission" date="2023-06" db="EMBL/GenBank/DDBJ databases">
        <title>Identification and characterization of horizontal gene transfer across gut microbiota members of farm animals based on homology search.</title>
        <authorList>
            <person name="Zeman M."/>
            <person name="Kubasova T."/>
            <person name="Jahodarova E."/>
            <person name="Nykrynova M."/>
            <person name="Rychlik I."/>
        </authorList>
    </citation>
    <scope>NUCLEOTIDE SEQUENCE [LARGE SCALE GENOMIC DNA]</scope>
    <source>
        <strain evidence="11">ET39</strain>
    </source>
</reference>
<dbReference type="InterPro" id="IPR030947">
    <property type="entry name" value="EcfA_1"/>
</dbReference>
<dbReference type="Proteomes" id="UP001529340">
    <property type="component" value="Unassembled WGS sequence"/>
</dbReference>
<keyword evidence="3" id="KW-0813">Transport</keyword>
<protein>
    <submittedName>
        <fullName evidence="10">Energy-coupling factor transporter ATPase</fullName>
    </submittedName>
</protein>
<dbReference type="InterPro" id="IPR003593">
    <property type="entry name" value="AAA+_ATPase"/>
</dbReference>
<comment type="caution">
    <text evidence="10">The sequence shown here is derived from an EMBL/GenBank/DDBJ whole genome shotgun (WGS) entry which is preliminary data.</text>
</comment>
<evidence type="ECO:0000313" key="10">
    <source>
        <dbReference type="EMBL" id="MDM8157468.1"/>
    </source>
</evidence>
<dbReference type="EMBL" id="JAUDCG010000030">
    <property type="protein sequence ID" value="MDM8157468.1"/>
    <property type="molecule type" value="Genomic_DNA"/>
</dbReference>
<keyword evidence="8" id="KW-0472">Membrane</keyword>
<reference evidence="10 11" key="1">
    <citation type="submission" date="2023-06" db="EMBL/GenBank/DDBJ databases">
        <title>Identification and characterization of horizontal gene transfer across gut microbiota members of farm animals based on homology search.</title>
        <authorList>
            <person name="Schwarzerova J."/>
            <person name="Nykrynova M."/>
            <person name="Jureckova K."/>
            <person name="Cejkova D."/>
            <person name="Rychlik I."/>
        </authorList>
    </citation>
    <scope>NUCLEOTIDE SEQUENCE [LARGE SCALE GENOMIC DNA]</scope>
    <source>
        <strain evidence="10 11">ET39</strain>
    </source>
</reference>
<dbReference type="SUPFAM" id="SSF52540">
    <property type="entry name" value="P-loop containing nucleoside triphosphate hydrolases"/>
    <property type="match status" value="1"/>
</dbReference>
<keyword evidence="6" id="KW-0067">ATP-binding</keyword>
<evidence type="ECO:0000256" key="4">
    <source>
        <dbReference type="ARBA" id="ARBA00022475"/>
    </source>
</evidence>
<dbReference type="RefSeq" id="WP_289607920.1">
    <property type="nucleotide sequence ID" value="NZ_JAUDCG010000030.1"/>
</dbReference>
<reference evidence="10 11" key="3">
    <citation type="submission" date="2023-06" db="EMBL/GenBank/DDBJ databases">
        <authorList>
            <person name="Zeman M."/>
            <person name="Kubasova T."/>
            <person name="Jahodarova E."/>
            <person name="Nykrynova M."/>
            <person name="Rychlik I."/>
        </authorList>
    </citation>
    <scope>NUCLEOTIDE SEQUENCE [LARGE SCALE GENOMIC DNA]</scope>
    <source>
        <strain evidence="10 11">ET39</strain>
    </source>
</reference>
<evidence type="ECO:0000256" key="2">
    <source>
        <dbReference type="ARBA" id="ARBA00005417"/>
    </source>
</evidence>
<feature type="domain" description="ABC transporter" evidence="9">
    <location>
        <begin position="4"/>
        <end position="237"/>
    </location>
</feature>
<keyword evidence="5" id="KW-0547">Nucleotide-binding</keyword>
<dbReference type="PROSITE" id="PS50893">
    <property type="entry name" value="ABC_TRANSPORTER_2"/>
    <property type="match status" value="1"/>
</dbReference>
<dbReference type="SMART" id="SM00382">
    <property type="entry name" value="AAA"/>
    <property type="match status" value="1"/>
</dbReference>
<name>A0ABT7UET4_9FIRM</name>
<dbReference type="PROSITE" id="PS00211">
    <property type="entry name" value="ABC_TRANSPORTER_1"/>
    <property type="match status" value="1"/>
</dbReference>
<dbReference type="CDD" id="cd03225">
    <property type="entry name" value="ABC_cobalt_CbiO_domain1"/>
    <property type="match status" value="1"/>
</dbReference>